<keyword evidence="2" id="KW-0812">Transmembrane</keyword>
<feature type="domain" description="DUF7978" evidence="3">
    <location>
        <begin position="35"/>
        <end position="218"/>
    </location>
</feature>
<dbReference type="AlphaFoldDB" id="A0A482Y4U6"/>
<dbReference type="EMBL" id="SHMR01000001">
    <property type="protein sequence ID" value="RZH68816.1"/>
    <property type="molecule type" value="Genomic_DNA"/>
</dbReference>
<dbReference type="Pfam" id="PF25933">
    <property type="entry name" value="DUF7978"/>
    <property type="match status" value="1"/>
</dbReference>
<feature type="transmembrane region" description="Helical" evidence="2">
    <location>
        <begin position="48"/>
        <end position="70"/>
    </location>
</feature>
<evidence type="ECO:0000256" key="1">
    <source>
        <dbReference type="SAM" id="MobiDB-lite"/>
    </source>
</evidence>
<feature type="transmembrane region" description="Helical" evidence="2">
    <location>
        <begin position="154"/>
        <end position="177"/>
    </location>
</feature>
<sequence length="229" mass="23419">MSQDRRFKYDKGPRLEDDATPPESDDDAAGDERPTSDAGDRRVTVAPWTAGSVAGVSAFAIMFAAFYQLIAAYAATGSYGQGESGPSNWVITGLTTLANHGVTIQQGGEPIDGIGMYPVGLVPSVSALIPAVVLLAAGYVLVRYVALETRREAGLAVGALCASYIVLASGLAVLAQWTPDSGTEGMEEGTIAVAMDLSLIVTVGGTVLTFALIGAGIAALPRLGPAGDE</sequence>
<evidence type="ECO:0000256" key="2">
    <source>
        <dbReference type="SAM" id="Phobius"/>
    </source>
</evidence>
<accession>A0A482Y4U6</accession>
<reference evidence="4 5" key="1">
    <citation type="submission" date="2019-02" db="EMBL/GenBank/DDBJ databases">
        <title>Genome analysis provides insights into bioremediation potentialities and Haloocin production by Natrinema altunense strain 4.1R isolated from Chott Douz in Tunisian desert.</title>
        <authorList>
            <person name="Najjari A."/>
            <person name="Youssef N."/>
            <person name="Ben Dhia O."/>
            <person name="Ferjani R."/>
            <person name="El Hidri D."/>
            <person name="Ouzari H.I."/>
            <person name="Cherif A."/>
        </authorList>
    </citation>
    <scope>NUCLEOTIDE SEQUENCE [LARGE SCALE GENOMIC DNA]</scope>
    <source>
        <strain evidence="4 5">4.1R</strain>
    </source>
</reference>
<proteinExistence type="predicted"/>
<feature type="compositionally biased region" description="Acidic residues" evidence="1">
    <location>
        <begin position="18"/>
        <end position="29"/>
    </location>
</feature>
<evidence type="ECO:0000259" key="3">
    <source>
        <dbReference type="Pfam" id="PF25933"/>
    </source>
</evidence>
<dbReference type="Proteomes" id="UP000292704">
    <property type="component" value="Unassembled WGS sequence"/>
</dbReference>
<dbReference type="InterPro" id="IPR058284">
    <property type="entry name" value="DUF7978"/>
</dbReference>
<protein>
    <recommendedName>
        <fullName evidence="3">DUF7978 domain-containing protein</fullName>
    </recommendedName>
</protein>
<keyword evidence="2" id="KW-1133">Transmembrane helix</keyword>
<keyword evidence="2" id="KW-0472">Membrane</keyword>
<gene>
    <name evidence="4" type="ORF">ELS17_04985</name>
</gene>
<dbReference type="OrthoDB" id="177917at2157"/>
<dbReference type="STRING" id="222984.GCA_000731985_02064"/>
<comment type="caution">
    <text evidence="4">The sequence shown here is derived from an EMBL/GenBank/DDBJ whole genome shotgun (WGS) entry which is preliminary data.</text>
</comment>
<feature type="compositionally biased region" description="Basic and acidic residues" evidence="1">
    <location>
        <begin position="30"/>
        <end position="42"/>
    </location>
</feature>
<evidence type="ECO:0000313" key="5">
    <source>
        <dbReference type="Proteomes" id="UP000292704"/>
    </source>
</evidence>
<organism evidence="4 5">
    <name type="scientific">Natrinema altunense</name>
    <dbReference type="NCBI Taxonomy" id="222984"/>
    <lineage>
        <taxon>Archaea</taxon>
        <taxon>Methanobacteriati</taxon>
        <taxon>Methanobacteriota</taxon>
        <taxon>Stenosarchaea group</taxon>
        <taxon>Halobacteria</taxon>
        <taxon>Halobacteriales</taxon>
        <taxon>Natrialbaceae</taxon>
        <taxon>Natrinema</taxon>
    </lineage>
</organism>
<evidence type="ECO:0000313" key="4">
    <source>
        <dbReference type="EMBL" id="RZH68816.1"/>
    </source>
</evidence>
<feature type="compositionally biased region" description="Basic and acidic residues" evidence="1">
    <location>
        <begin position="1"/>
        <end position="17"/>
    </location>
</feature>
<feature type="transmembrane region" description="Helical" evidence="2">
    <location>
        <begin position="197"/>
        <end position="220"/>
    </location>
</feature>
<feature type="transmembrane region" description="Helical" evidence="2">
    <location>
        <begin position="121"/>
        <end position="142"/>
    </location>
</feature>
<name>A0A482Y4U6_9EURY</name>
<feature type="region of interest" description="Disordered" evidence="1">
    <location>
        <begin position="1"/>
        <end position="42"/>
    </location>
</feature>
<dbReference type="RefSeq" id="WP_130169772.1">
    <property type="nucleotide sequence ID" value="NZ_SHMR01000001.1"/>
</dbReference>